<proteinExistence type="predicted"/>
<name>A0A3S3E254_9NOCA</name>
<accession>A0A3S3E254</accession>
<feature type="transmembrane region" description="Helical" evidence="1">
    <location>
        <begin position="107"/>
        <end position="128"/>
    </location>
</feature>
<keyword evidence="1" id="KW-0812">Transmembrane</keyword>
<evidence type="ECO:0000313" key="2">
    <source>
        <dbReference type="EMBL" id="RVW03625.1"/>
    </source>
</evidence>
<comment type="caution">
    <text evidence="2">The sequence shown here is derived from an EMBL/GenBank/DDBJ whole genome shotgun (WGS) entry which is preliminary data.</text>
</comment>
<dbReference type="AlphaFoldDB" id="A0A3S3E254"/>
<dbReference type="OrthoDB" id="4466382at2"/>
<dbReference type="RefSeq" id="WP_127947225.1">
    <property type="nucleotide sequence ID" value="NZ_RKLN01000003.1"/>
</dbReference>
<protein>
    <submittedName>
        <fullName evidence="2">Uncharacterized protein</fullName>
    </submittedName>
</protein>
<evidence type="ECO:0000256" key="1">
    <source>
        <dbReference type="SAM" id="Phobius"/>
    </source>
</evidence>
<keyword evidence="1" id="KW-0472">Membrane</keyword>
<keyword evidence="3" id="KW-1185">Reference proteome</keyword>
<gene>
    <name evidence="2" type="ORF">EF834_11075</name>
</gene>
<evidence type="ECO:0000313" key="3">
    <source>
        <dbReference type="Proteomes" id="UP000284333"/>
    </source>
</evidence>
<sequence length="141" mass="14656">MLNAIRAGWIVVAWICAGLGVLAATSPMLSITSCELGYPSNGVMPGAECEESVAGRYGPPIVAASAVPSLLCLLPAVFSRRWLAGLVAAVLVLGSVGSFVAGAPQNVFVYFIPAALLAVGLAGWQAWLPDSVGAWHTKRWY</sequence>
<feature type="transmembrane region" description="Helical" evidence="1">
    <location>
        <begin position="83"/>
        <end position="101"/>
    </location>
</feature>
<reference evidence="2 3" key="1">
    <citation type="submission" date="2018-11" db="EMBL/GenBank/DDBJ databases">
        <title>Rhodococcus spongicola sp. nov. and Rhodococcus xishaensis sp. nov. from marine sponges.</title>
        <authorList>
            <person name="Li L."/>
            <person name="Lin H.W."/>
        </authorList>
    </citation>
    <scope>NUCLEOTIDE SEQUENCE [LARGE SCALE GENOMIC DNA]</scope>
    <source>
        <strain evidence="2 3">LHW50502</strain>
    </source>
</reference>
<organism evidence="2 3">
    <name type="scientific">Rhodococcus spongiicola</name>
    <dbReference type="NCBI Taxonomy" id="2487352"/>
    <lineage>
        <taxon>Bacteria</taxon>
        <taxon>Bacillati</taxon>
        <taxon>Actinomycetota</taxon>
        <taxon>Actinomycetes</taxon>
        <taxon>Mycobacteriales</taxon>
        <taxon>Nocardiaceae</taxon>
        <taxon>Rhodococcus</taxon>
    </lineage>
</organism>
<keyword evidence="1" id="KW-1133">Transmembrane helix</keyword>
<dbReference type="EMBL" id="RKLN01000003">
    <property type="protein sequence ID" value="RVW03625.1"/>
    <property type="molecule type" value="Genomic_DNA"/>
</dbReference>
<dbReference type="PROSITE" id="PS51257">
    <property type="entry name" value="PROKAR_LIPOPROTEIN"/>
    <property type="match status" value="1"/>
</dbReference>
<dbReference type="Proteomes" id="UP000284333">
    <property type="component" value="Unassembled WGS sequence"/>
</dbReference>